<name>A0A067QFY7_ZOONE</name>
<dbReference type="Proteomes" id="UP000027135">
    <property type="component" value="Unassembled WGS sequence"/>
</dbReference>
<keyword evidence="3" id="KW-1185">Reference proteome</keyword>
<dbReference type="EMBL" id="KK853575">
    <property type="protein sequence ID" value="KDR06585.1"/>
    <property type="molecule type" value="Genomic_DNA"/>
</dbReference>
<evidence type="ECO:0000259" key="1">
    <source>
        <dbReference type="Pfam" id="PF01683"/>
    </source>
</evidence>
<sequence>MFSGDNAVCAAVGNRNLCQCAVGHHFVDEIQLCSVTRGIGEQCDYSYDCLVTSGNVNCAENTCSCLEGFHATRGDCTPDVEAINDPCLDTTDCTLAIPHSSCVSNKCQCNSGYFEDQTANNLCLTGIGGDCTNDDDCSNVEYSFCDGSRCGCVNTTIPNAGNTKCLAVATAHGGECEEDVQCHEALGQEGSSCLDGICACKDDYHFRSGSCREKRVLGEACEINSQCYLESEETDRVECRNGICQCGYIYTQTQDLDCKSGVSKLMVSFEFLAGALIWSLLERTMWN</sequence>
<dbReference type="InterPro" id="IPR006149">
    <property type="entry name" value="EB_dom"/>
</dbReference>
<dbReference type="Pfam" id="PF01683">
    <property type="entry name" value="EB"/>
    <property type="match status" value="2"/>
</dbReference>
<reference evidence="2 3" key="1">
    <citation type="journal article" date="2014" name="Nat. Commun.">
        <title>Molecular traces of alternative social organization in a termite genome.</title>
        <authorList>
            <person name="Terrapon N."/>
            <person name="Li C."/>
            <person name="Robertson H.M."/>
            <person name="Ji L."/>
            <person name="Meng X."/>
            <person name="Booth W."/>
            <person name="Chen Z."/>
            <person name="Childers C.P."/>
            <person name="Glastad K.M."/>
            <person name="Gokhale K."/>
            <person name="Gowin J."/>
            <person name="Gronenberg W."/>
            <person name="Hermansen R.A."/>
            <person name="Hu H."/>
            <person name="Hunt B.G."/>
            <person name="Huylmans A.K."/>
            <person name="Khalil S.M."/>
            <person name="Mitchell R.D."/>
            <person name="Munoz-Torres M.C."/>
            <person name="Mustard J.A."/>
            <person name="Pan H."/>
            <person name="Reese J.T."/>
            <person name="Scharf M.E."/>
            <person name="Sun F."/>
            <person name="Vogel H."/>
            <person name="Xiao J."/>
            <person name="Yang W."/>
            <person name="Yang Z."/>
            <person name="Yang Z."/>
            <person name="Zhou J."/>
            <person name="Zhu J."/>
            <person name="Brent C.S."/>
            <person name="Elsik C.G."/>
            <person name="Goodisman M.A."/>
            <person name="Liberles D.A."/>
            <person name="Roe R.M."/>
            <person name="Vargo E.L."/>
            <person name="Vilcinskas A."/>
            <person name="Wang J."/>
            <person name="Bornberg-Bauer E."/>
            <person name="Korb J."/>
            <person name="Zhang G."/>
            <person name="Liebig J."/>
        </authorList>
    </citation>
    <scope>NUCLEOTIDE SEQUENCE [LARGE SCALE GENOMIC DNA]</scope>
    <source>
        <tissue evidence="2">Whole organism</tissue>
    </source>
</reference>
<proteinExistence type="predicted"/>
<dbReference type="InParanoid" id="A0A067QFY7"/>
<dbReference type="PANTHER" id="PTHR39069:SF8">
    <property type="entry name" value="FI17111P1"/>
    <property type="match status" value="1"/>
</dbReference>
<dbReference type="PANTHER" id="PTHR39069">
    <property type="entry name" value="ECDYSONE-INDUCIBLE GENE E1, ISOFORM A"/>
    <property type="match status" value="1"/>
</dbReference>
<dbReference type="AlphaFoldDB" id="A0A067QFY7"/>
<evidence type="ECO:0000313" key="3">
    <source>
        <dbReference type="Proteomes" id="UP000027135"/>
    </source>
</evidence>
<feature type="domain" description="EB" evidence="1">
    <location>
        <begin position="205"/>
        <end position="255"/>
    </location>
</feature>
<evidence type="ECO:0000313" key="2">
    <source>
        <dbReference type="EMBL" id="KDR06585.1"/>
    </source>
</evidence>
<accession>A0A067QFY7</accession>
<dbReference type="OMA" id="CKTDAPR"/>
<dbReference type="eggNOG" id="KOG1218">
    <property type="taxonomic scope" value="Eukaryota"/>
</dbReference>
<gene>
    <name evidence="2" type="ORF">L798_03559</name>
</gene>
<protein>
    <recommendedName>
        <fullName evidence="1">EB domain-containing protein</fullName>
    </recommendedName>
</protein>
<organism evidence="2 3">
    <name type="scientific">Zootermopsis nevadensis</name>
    <name type="common">Dampwood termite</name>
    <dbReference type="NCBI Taxonomy" id="136037"/>
    <lineage>
        <taxon>Eukaryota</taxon>
        <taxon>Metazoa</taxon>
        <taxon>Ecdysozoa</taxon>
        <taxon>Arthropoda</taxon>
        <taxon>Hexapoda</taxon>
        <taxon>Insecta</taxon>
        <taxon>Pterygota</taxon>
        <taxon>Neoptera</taxon>
        <taxon>Polyneoptera</taxon>
        <taxon>Dictyoptera</taxon>
        <taxon>Blattodea</taxon>
        <taxon>Blattoidea</taxon>
        <taxon>Termitoidae</taxon>
        <taxon>Termopsidae</taxon>
        <taxon>Zootermopsis</taxon>
    </lineage>
</organism>
<feature type="domain" description="EB" evidence="1">
    <location>
        <begin position="33"/>
        <end position="76"/>
    </location>
</feature>